<gene>
    <name evidence="2" type="ORF">IAB16_06510</name>
</gene>
<dbReference type="AlphaFoldDB" id="A0A940DJK2"/>
<protein>
    <submittedName>
        <fullName evidence="2">Uncharacterized protein</fullName>
    </submittedName>
</protein>
<reference evidence="2" key="1">
    <citation type="submission" date="2020-10" db="EMBL/GenBank/DDBJ databases">
        <authorList>
            <person name="Gilroy R."/>
        </authorList>
    </citation>
    <scope>NUCLEOTIDE SEQUENCE</scope>
    <source>
        <strain evidence="2">517</strain>
    </source>
</reference>
<sequence>MNNCKRIVKTGEKPGQGTYSCTSCHTKVSLGAGDKMPPCPSCSNDSFCAE</sequence>
<feature type="compositionally biased region" description="Polar residues" evidence="1">
    <location>
        <begin position="41"/>
        <end position="50"/>
    </location>
</feature>
<proteinExistence type="predicted"/>
<dbReference type="Proteomes" id="UP000727857">
    <property type="component" value="Unassembled WGS sequence"/>
</dbReference>
<evidence type="ECO:0000313" key="2">
    <source>
        <dbReference type="EMBL" id="MBO8424655.1"/>
    </source>
</evidence>
<reference evidence="2" key="2">
    <citation type="journal article" date="2021" name="PeerJ">
        <title>Extensive microbial diversity within the chicken gut microbiome revealed by metagenomics and culture.</title>
        <authorList>
            <person name="Gilroy R."/>
            <person name="Ravi A."/>
            <person name="Getino M."/>
            <person name="Pursley I."/>
            <person name="Horton D.L."/>
            <person name="Alikhan N.F."/>
            <person name="Baker D."/>
            <person name="Gharbi K."/>
            <person name="Hall N."/>
            <person name="Watson M."/>
            <person name="Adriaenssens E.M."/>
            <person name="Foster-Nyarko E."/>
            <person name="Jarju S."/>
            <person name="Secka A."/>
            <person name="Antonio M."/>
            <person name="Oren A."/>
            <person name="Chaudhuri R.R."/>
            <person name="La Ragione R."/>
            <person name="Hildebrand F."/>
            <person name="Pallen M.J."/>
        </authorList>
    </citation>
    <scope>NUCLEOTIDE SEQUENCE</scope>
    <source>
        <strain evidence="2">517</strain>
    </source>
</reference>
<evidence type="ECO:0000313" key="3">
    <source>
        <dbReference type="Proteomes" id="UP000727857"/>
    </source>
</evidence>
<organism evidence="2 3">
    <name type="scientific">Candidatus Stercoripulliclostridium pullicola</name>
    <dbReference type="NCBI Taxonomy" id="2840953"/>
    <lineage>
        <taxon>Bacteria</taxon>
        <taxon>Bacillati</taxon>
        <taxon>Bacillota</taxon>
        <taxon>Clostridia</taxon>
        <taxon>Eubacteriales</taxon>
        <taxon>Candidatus Stercoripulliclostridium</taxon>
    </lineage>
</organism>
<dbReference type="InterPro" id="IPR009912">
    <property type="entry name" value="DUF1451"/>
</dbReference>
<feature type="region of interest" description="Disordered" evidence="1">
    <location>
        <begin position="31"/>
        <end position="50"/>
    </location>
</feature>
<comment type="caution">
    <text evidence="2">The sequence shown here is derived from an EMBL/GenBank/DDBJ whole genome shotgun (WGS) entry which is preliminary data.</text>
</comment>
<dbReference type="Pfam" id="PF07295">
    <property type="entry name" value="DUF1451"/>
    <property type="match status" value="1"/>
</dbReference>
<name>A0A940DJK2_9FIRM</name>
<evidence type="ECO:0000256" key="1">
    <source>
        <dbReference type="SAM" id="MobiDB-lite"/>
    </source>
</evidence>
<dbReference type="EMBL" id="JADINF010000164">
    <property type="protein sequence ID" value="MBO8424655.1"/>
    <property type="molecule type" value="Genomic_DNA"/>
</dbReference>
<accession>A0A940DJK2</accession>